<dbReference type="Proteomes" id="UP000033647">
    <property type="component" value="Unassembled WGS sequence"/>
</dbReference>
<organism evidence="2 3">
    <name type="scientific">Zymoseptoria brevis</name>
    <dbReference type="NCBI Taxonomy" id="1047168"/>
    <lineage>
        <taxon>Eukaryota</taxon>
        <taxon>Fungi</taxon>
        <taxon>Dikarya</taxon>
        <taxon>Ascomycota</taxon>
        <taxon>Pezizomycotina</taxon>
        <taxon>Dothideomycetes</taxon>
        <taxon>Dothideomycetidae</taxon>
        <taxon>Mycosphaerellales</taxon>
        <taxon>Mycosphaerellaceae</taxon>
        <taxon>Zymoseptoria</taxon>
    </lineage>
</organism>
<dbReference type="OrthoDB" id="5372708at2759"/>
<evidence type="ECO:0000313" key="2">
    <source>
        <dbReference type="EMBL" id="KJX92406.1"/>
    </source>
</evidence>
<dbReference type="EMBL" id="LAFY01005811">
    <property type="protein sequence ID" value="KJX92406.1"/>
    <property type="molecule type" value="Genomic_DNA"/>
</dbReference>
<evidence type="ECO:0000256" key="1">
    <source>
        <dbReference type="SAM" id="MobiDB-lite"/>
    </source>
</evidence>
<accession>A0A0F4G4W4</accession>
<proteinExistence type="predicted"/>
<keyword evidence="3" id="KW-1185">Reference proteome</keyword>
<feature type="region of interest" description="Disordered" evidence="1">
    <location>
        <begin position="88"/>
        <end position="120"/>
    </location>
</feature>
<reference evidence="2 3" key="1">
    <citation type="submission" date="2015-03" db="EMBL/GenBank/DDBJ databases">
        <title>RNA-seq based gene annotation and comparative genomics of four Zymoseptoria species reveal species-specific pathogenicity related genes and transposable element activity.</title>
        <authorList>
            <person name="Grandaubert J."/>
            <person name="Bhattacharyya A."/>
            <person name="Stukenbrock E.H."/>
        </authorList>
    </citation>
    <scope>NUCLEOTIDE SEQUENCE [LARGE SCALE GENOMIC DNA]</scope>
    <source>
        <strain evidence="2 3">Zb18110</strain>
    </source>
</reference>
<sequence length="120" mass="13128">MSSQLNSPLSLLAENASANDDDSCTTASVTLFFFFNLQEIIRRILISDIRKHQGIGHFTDLSNELWESMAWTGSIRTTSGEFAHYPVVDESSESSSSDDNVNTAPSKVPKAPKVYSKAPA</sequence>
<gene>
    <name evidence="2" type="ORF">TI39_contig5856g00008</name>
</gene>
<evidence type="ECO:0000313" key="3">
    <source>
        <dbReference type="Proteomes" id="UP000033647"/>
    </source>
</evidence>
<feature type="compositionally biased region" description="Low complexity" evidence="1">
    <location>
        <begin position="93"/>
        <end position="102"/>
    </location>
</feature>
<dbReference type="AlphaFoldDB" id="A0A0F4G4W4"/>
<protein>
    <submittedName>
        <fullName evidence="2">Uncharacterized protein</fullName>
    </submittedName>
</protein>
<name>A0A0F4G4W4_9PEZI</name>
<comment type="caution">
    <text evidence="2">The sequence shown here is derived from an EMBL/GenBank/DDBJ whole genome shotgun (WGS) entry which is preliminary data.</text>
</comment>